<keyword evidence="2" id="KW-1185">Reference proteome</keyword>
<proteinExistence type="predicted"/>
<dbReference type="OrthoDB" id="14067at10239"/>
<reference evidence="1 2" key="1">
    <citation type="journal article" date="2015" name="Genome Announc.">
        <title>Complete Genome of Bacillus megaterium Podophage Pascal.</title>
        <authorList>
            <person name="Snowden J.D."/>
            <person name="Vega Gonzalez A.E."/>
            <person name="Maroun J.W."/>
            <person name="Hernandez A.C."/>
            <person name="Kuty Everett G.F."/>
        </authorList>
    </citation>
    <scope>NUCLEOTIDE SEQUENCE [LARGE SCALE GENOMIC DNA]</scope>
</reference>
<gene>
    <name evidence="1" type="ORF">CPT_Pascal11</name>
</gene>
<evidence type="ECO:0000313" key="2">
    <source>
        <dbReference type="Proteomes" id="UP000030208"/>
    </source>
</evidence>
<protein>
    <submittedName>
        <fullName evidence="1">Uncharacterized protein</fullName>
    </submittedName>
</protein>
<name>A0A0A0RSX2_9CAUD</name>
<evidence type="ECO:0000313" key="1">
    <source>
        <dbReference type="EMBL" id="AIW03646.1"/>
    </source>
</evidence>
<dbReference type="GeneID" id="24607690"/>
<dbReference type="EMBL" id="KM236247">
    <property type="protein sequence ID" value="AIW03646.1"/>
    <property type="molecule type" value="Genomic_DNA"/>
</dbReference>
<dbReference type="KEGG" id="vg:24607690"/>
<dbReference type="Proteomes" id="UP000030208">
    <property type="component" value="Segment"/>
</dbReference>
<organism evidence="1 2">
    <name type="scientific">Bacillus phage Pascal</name>
    <dbReference type="NCBI Taxonomy" id="1540092"/>
    <lineage>
        <taxon>Viruses</taxon>
        <taxon>Duplodnaviria</taxon>
        <taxon>Heunggongvirae</taxon>
        <taxon>Uroviricota</taxon>
        <taxon>Caudoviricetes</taxon>
        <taxon>Pagevirus</taxon>
        <taxon>Pagevirus pascal</taxon>
    </lineage>
</organism>
<sequence length="132" mass="14282">MPVIKTAARKIGDDWVTEIQDSVGTAEITYTFLEANQRDTMDFANLSGDTLTLTINATVKTVKAYETVRVNTEKFTSFKVKSNKNTSAFRARSSYDVAVAPANLNAGTATTADVANKLNALMDQLRAAGVIK</sequence>
<dbReference type="RefSeq" id="YP_009151479.1">
    <property type="nucleotide sequence ID" value="NC_027372.1"/>
</dbReference>
<accession>A0A0A0RSX2</accession>